<protein>
    <submittedName>
        <fullName evidence="4">Pentatricopeptide repeat-containing protein</fullName>
    </submittedName>
</protein>
<dbReference type="PANTHER" id="PTHR47930:SF2">
    <property type="entry name" value="PENTATRICOPEPTIDE REPEAT PROTEIN (AFU_ORTHOLOGUE AFUA_8G04250)"/>
    <property type="match status" value="1"/>
</dbReference>
<dbReference type="STRING" id="1088818.A0A2H9ZWY0"/>
<gene>
    <name evidence="4" type="primary">EMB975</name>
    <name evidence="4" type="ORF">AXF42_Ash020211</name>
</gene>
<dbReference type="PROSITE" id="PS51257">
    <property type="entry name" value="PROKAR_LIPOPROTEIN"/>
    <property type="match status" value="1"/>
</dbReference>
<dbReference type="InterPro" id="IPR011990">
    <property type="entry name" value="TPR-like_helical_dom_sf"/>
</dbReference>
<dbReference type="EMBL" id="KZ453086">
    <property type="protein sequence ID" value="PKA47808.1"/>
    <property type="molecule type" value="Genomic_DNA"/>
</dbReference>
<dbReference type="PANTHER" id="PTHR47930">
    <property type="entry name" value="YALI0C12947P"/>
    <property type="match status" value="1"/>
</dbReference>
<evidence type="ECO:0000313" key="5">
    <source>
        <dbReference type="Proteomes" id="UP000236161"/>
    </source>
</evidence>
<feature type="repeat" description="PPR" evidence="2">
    <location>
        <begin position="425"/>
        <end position="459"/>
    </location>
</feature>
<dbReference type="InterPro" id="IPR002885">
    <property type="entry name" value="PPR_rpt"/>
</dbReference>
<keyword evidence="5" id="KW-1185">Reference proteome</keyword>
<organism evidence="4 5">
    <name type="scientific">Apostasia shenzhenica</name>
    <dbReference type="NCBI Taxonomy" id="1088818"/>
    <lineage>
        <taxon>Eukaryota</taxon>
        <taxon>Viridiplantae</taxon>
        <taxon>Streptophyta</taxon>
        <taxon>Embryophyta</taxon>
        <taxon>Tracheophyta</taxon>
        <taxon>Spermatophyta</taxon>
        <taxon>Magnoliopsida</taxon>
        <taxon>Liliopsida</taxon>
        <taxon>Asparagales</taxon>
        <taxon>Orchidaceae</taxon>
        <taxon>Apostasioideae</taxon>
        <taxon>Apostasia</taxon>
    </lineage>
</organism>
<reference evidence="4 5" key="1">
    <citation type="journal article" date="2017" name="Nature">
        <title>The Apostasia genome and the evolution of orchids.</title>
        <authorList>
            <person name="Zhang G.Q."/>
            <person name="Liu K.W."/>
            <person name="Li Z."/>
            <person name="Lohaus R."/>
            <person name="Hsiao Y.Y."/>
            <person name="Niu S.C."/>
            <person name="Wang J.Y."/>
            <person name="Lin Y.C."/>
            <person name="Xu Q."/>
            <person name="Chen L.J."/>
            <person name="Yoshida K."/>
            <person name="Fujiwara S."/>
            <person name="Wang Z.W."/>
            <person name="Zhang Y.Q."/>
            <person name="Mitsuda N."/>
            <person name="Wang M."/>
            <person name="Liu G.H."/>
            <person name="Pecoraro L."/>
            <person name="Huang H.X."/>
            <person name="Xiao X.J."/>
            <person name="Lin M."/>
            <person name="Wu X.Y."/>
            <person name="Wu W.L."/>
            <person name="Chen Y.Y."/>
            <person name="Chang S.B."/>
            <person name="Sakamoto S."/>
            <person name="Ohme-Takagi M."/>
            <person name="Yagi M."/>
            <person name="Zeng S.J."/>
            <person name="Shen C.Y."/>
            <person name="Yeh C.M."/>
            <person name="Luo Y.B."/>
            <person name="Tsai W.C."/>
            <person name="Van de Peer Y."/>
            <person name="Liu Z.J."/>
        </authorList>
    </citation>
    <scope>NUCLEOTIDE SEQUENCE [LARGE SCALE GENOMIC DNA]</scope>
    <source>
        <strain evidence="5">cv. Shenzhen</strain>
        <tissue evidence="4">Stem</tissue>
    </source>
</reference>
<dbReference type="AlphaFoldDB" id="A0A2H9ZWY0"/>
<accession>A0A2H9ZWY0</accession>
<keyword evidence="1" id="KW-0677">Repeat</keyword>
<dbReference type="PROSITE" id="PS51375">
    <property type="entry name" value="PPR"/>
    <property type="match status" value="1"/>
</dbReference>
<evidence type="ECO:0000256" key="3">
    <source>
        <dbReference type="SAM" id="MobiDB-lite"/>
    </source>
</evidence>
<dbReference type="OrthoDB" id="778140at2759"/>
<dbReference type="Proteomes" id="UP000236161">
    <property type="component" value="Unassembled WGS sequence"/>
</dbReference>
<feature type="region of interest" description="Disordered" evidence="3">
    <location>
        <begin position="130"/>
        <end position="150"/>
    </location>
</feature>
<evidence type="ECO:0000313" key="4">
    <source>
        <dbReference type="EMBL" id="PKA47808.1"/>
    </source>
</evidence>
<sequence length="513" mass="58116">MERISSLMVIHNHHASASCTIITFSITKTRGRCTATVTSLRASSSRRKLPKNLRYPRRSKLPPDPGLSHFPLQMEGVRDAQGSDVEESEEKLEFSSHNDCSNASGCGSSESEWSMEELEAINALFERRMPQKPVKRPRERPLPIPSPYRSRLLGTPTPKRLIRLAAREILSPRSSFTDQVFKNPEALVCIAREIASLPLELDACNVLDEWSPFLRKGSLSMTIRELGHMGLPNRALQTLCWAQKQRPALFPDDRTLSSTVEVLARYGELKIESELEKFLNSANRCVVEAMARGFIGAGNLRRARQLLVLARDNKRTLDPSIHAKLILEAGRTPDGYKFASMLLDELAERESLDLKPQDVTAIMKVCIRLGRFETVENLFNWFKDSGRSPSIVMYTTVIYSRYCSKKYKEGLSLIWEMEELDCCLDLPAYRVVIRLLVALNDFERSVRYFSRLKEAGFAPTYDIYKDMIKVYAASGRMAKCRKICKEVEIAGLKLDKKVLDLLSKVEGEAKSSP</sequence>
<evidence type="ECO:0000256" key="2">
    <source>
        <dbReference type="PROSITE-ProRule" id="PRU00708"/>
    </source>
</evidence>
<proteinExistence type="predicted"/>
<dbReference type="Gene3D" id="1.25.40.10">
    <property type="entry name" value="Tetratricopeptide repeat domain"/>
    <property type="match status" value="1"/>
</dbReference>
<evidence type="ECO:0000256" key="1">
    <source>
        <dbReference type="ARBA" id="ARBA00022737"/>
    </source>
</evidence>
<name>A0A2H9ZWY0_9ASPA</name>